<dbReference type="GO" id="GO:0005975">
    <property type="term" value="P:carbohydrate metabolic process"/>
    <property type="evidence" value="ECO:0007669"/>
    <property type="project" value="TreeGrafter"/>
</dbReference>
<dbReference type="GO" id="GO:0050650">
    <property type="term" value="P:chondroitin sulfate proteoglycan biosynthetic process"/>
    <property type="evidence" value="ECO:0007669"/>
    <property type="project" value="TreeGrafter"/>
</dbReference>
<feature type="binding site" evidence="11">
    <location>
        <position position="334"/>
    </location>
    <ligand>
        <name>Mn(2+)</name>
        <dbReference type="ChEBI" id="CHEBI:29035"/>
    </ligand>
</feature>
<evidence type="ECO:0000256" key="14">
    <source>
        <dbReference type="SAM" id="MobiDB-lite"/>
    </source>
</evidence>
<dbReference type="EC" id="2.4.1.135" evidence="3 13"/>
<dbReference type="Proteomes" id="UP000094527">
    <property type="component" value="Unassembled WGS sequence"/>
</dbReference>
<reference evidence="15 16" key="1">
    <citation type="journal article" date="2016" name="Genome Biol. Evol.">
        <title>Gene Family Evolution Reflects Adaptation to Soil Environmental Stressors in the Genome of the Collembolan Orchesella cincta.</title>
        <authorList>
            <person name="Faddeeva-Vakhrusheva A."/>
            <person name="Derks M.F."/>
            <person name="Anvar S.Y."/>
            <person name="Agamennone V."/>
            <person name="Suring W."/>
            <person name="Smit S."/>
            <person name="van Straalen N.M."/>
            <person name="Roelofs D."/>
        </authorList>
    </citation>
    <scope>NUCLEOTIDE SEQUENCE [LARGE SCALE GENOMIC DNA]</scope>
    <source>
        <tissue evidence="15">Mixed pool</tissue>
    </source>
</reference>
<keyword evidence="8 13" id="KW-0472">Membrane</keyword>
<keyword evidence="6 13" id="KW-0735">Signal-anchor</keyword>
<evidence type="ECO:0000256" key="12">
    <source>
        <dbReference type="PIRSR" id="PIRSR605027-6"/>
    </source>
</evidence>
<gene>
    <name evidence="15" type="ORF">Ocin01_17938</name>
</gene>
<dbReference type="InterPro" id="IPR005027">
    <property type="entry name" value="Glyco_trans_43"/>
</dbReference>
<evidence type="ECO:0000256" key="3">
    <source>
        <dbReference type="ARBA" id="ARBA00012641"/>
    </source>
</evidence>
<evidence type="ECO:0000256" key="8">
    <source>
        <dbReference type="ARBA" id="ARBA00023136"/>
    </source>
</evidence>
<dbReference type="STRING" id="48709.A0A1D2M6Z7"/>
<dbReference type="GO" id="GO:0046872">
    <property type="term" value="F:metal ion binding"/>
    <property type="evidence" value="ECO:0007669"/>
    <property type="project" value="UniProtKB-KW"/>
</dbReference>
<accession>A0A1D2M6Z7</accession>
<name>A0A1D2M6Z7_ORCCI</name>
<keyword evidence="9 12" id="KW-0325">Glycoprotein</keyword>
<comment type="cofactor">
    <cofactor evidence="11 13">
        <name>Mn(2+)</name>
        <dbReference type="ChEBI" id="CHEBI:29035"/>
    </cofactor>
</comment>
<feature type="glycosylation site" description="N-linked (GlcNAc...) asparagine" evidence="12">
    <location>
        <position position="445"/>
    </location>
</feature>
<keyword evidence="5 13" id="KW-0812">Transmembrane</keyword>
<evidence type="ECO:0000256" key="1">
    <source>
        <dbReference type="ARBA" id="ARBA00004606"/>
    </source>
</evidence>
<dbReference type="PANTHER" id="PTHR10896">
    <property type="entry name" value="GALACTOSYLGALACTOSYLXYLOSYLPROTEIN 3-BETA-GLUCURONOSYLTRANSFERASE BETA-1,3-GLUCURONYLTRANSFERASE"/>
    <property type="match status" value="1"/>
</dbReference>
<keyword evidence="13" id="KW-0333">Golgi apparatus</keyword>
<comment type="caution">
    <text evidence="13">Lacks conserved residue(s) required for the propagation of feature annotation.</text>
</comment>
<comment type="similarity">
    <text evidence="2 13">Belongs to the glycosyltransferase 43 family.</text>
</comment>
<dbReference type="PANTHER" id="PTHR10896:SF50">
    <property type="entry name" value="GALACTOSYLGALACTOSYLXYLOSYLPROTEIN 3-BETA-GLUCURONOSYLTRANSFERASE P"/>
    <property type="match status" value="1"/>
</dbReference>
<feature type="region of interest" description="Disordered" evidence="14">
    <location>
        <begin position="85"/>
        <end position="104"/>
    </location>
</feature>
<feature type="transmembrane region" description="Helical" evidence="13">
    <location>
        <begin position="34"/>
        <end position="56"/>
    </location>
</feature>
<dbReference type="Gene3D" id="3.90.550.10">
    <property type="entry name" value="Spore Coat Polysaccharide Biosynthesis Protein SpsA, Chain A"/>
    <property type="match status" value="1"/>
</dbReference>
<evidence type="ECO:0000256" key="13">
    <source>
        <dbReference type="RuleBase" id="RU363127"/>
    </source>
</evidence>
<dbReference type="GO" id="GO:0000139">
    <property type="term" value="C:Golgi membrane"/>
    <property type="evidence" value="ECO:0007669"/>
    <property type="project" value="UniProtKB-SubCell"/>
</dbReference>
<evidence type="ECO:0000256" key="5">
    <source>
        <dbReference type="ARBA" id="ARBA00022692"/>
    </source>
</evidence>
<dbReference type="EMBL" id="LJIJ01003256">
    <property type="protein sequence ID" value="ODM88743.1"/>
    <property type="molecule type" value="Genomic_DNA"/>
</dbReference>
<keyword evidence="7 13" id="KW-1133">Transmembrane helix</keyword>
<evidence type="ECO:0000256" key="7">
    <source>
        <dbReference type="ARBA" id="ARBA00022989"/>
    </source>
</evidence>
<evidence type="ECO:0000313" key="15">
    <source>
        <dbReference type="EMBL" id="ODM88743.1"/>
    </source>
</evidence>
<dbReference type="AlphaFoldDB" id="A0A1D2M6Z7"/>
<dbReference type="UniPathway" id="UPA00378"/>
<sequence length="509" mass="58110">MKIINPLNIVDQYYYDDDNFLPAGDDPNAPLNRVFVTLKILLINLTFGCVITFLFFKFRNCISGCVSWFCCGNCDCDNDGYGRVPPPRRHRRPSRSKTKKMTANSTVDSDVDEDCCAQPAGDVTIICEKIIIFGTISKRLFWRKSVMSLVAGFVLAWMLIHVVAEEKLADPLVHSFSNPQLLSEKEADSRRVFFITPTAKSGVQIPRLIRLAQALYPNRDGVVWVLVSHDPRLFEPWNNLKLEHWNRGQRLSWSNNETKVLNHLEDLSEVLGRFGIPFVLLSAHDIHVSDEDLYSHRGPSVARLSTKFNKAGHIGITWVVKTYSDGVLLVGNEDAGYNFQLFREIQDTQIISSWPTAGFDYRYIVGLTTPVLYKNKPVPKGFFGGGTVRLGHIPLQYGSYALTVKFAKDVQTQSSNNLWKLTSHEEFTTADLNITAQDVEPMGKNCTEVYVWKLTSYFTFSRSINKLRIPLKYKEGWKNTNVARLVDQVIKWFELRHRLYRSKGDYNVS</sequence>
<keyword evidence="16" id="KW-1185">Reference proteome</keyword>
<protein>
    <recommendedName>
        <fullName evidence="3 13">Galactosylgalactosylxylosylprotein 3-beta-glucuronosyltransferase</fullName>
        <ecNumber evidence="3 13">2.4.1.135</ecNumber>
    </recommendedName>
</protein>
<comment type="caution">
    <text evidence="15">The sequence shown here is derived from an EMBL/GenBank/DDBJ whole genome shotgun (WGS) entry which is preliminary data.</text>
</comment>
<comment type="catalytic activity">
    <reaction evidence="10 13">
        <text>3-O-(beta-D-galactosyl-(1-&gt;3)-beta-D-galactosyl-(1-&gt;4)-beta-D-xylosyl)-L-seryl-[protein] + UDP-alpha-D-glucuronate = 3-O-(beta-D-GlcA-(1-&gt;3)-beta-D-Gal-(1-&gt;3)-beta-D-Gal-(1-&gt;4)-beta-D-Xyl)-L-seryl-[protein] + UDP + H(+)</text>
        <dbReference type="Rhea" id="RHEA:24168"/>
        <dbReference type="Rhea" id="RHEA-COMP:12571"/>
        <dbReference type="Rhea" id="RHEA-COMP:12573"/>
        <dbReference type="ChEBI" id="CHEBI:15378"/>
        <dbReference type="ChEBI" id="CHEBI:58052"/>
        <dbReference type="ChEBI" id="CHEBI:58223"/>
        <dbReference type="ChEBI" id="CHEBI:132090"/>
        <dbReference type="ChEBI" id="CHEBI:132093"/>
        <dbReference type="EC" id="2.4.1.135"/>
    </reaction>
</comment>
<proteinExistence type="inferred from homology"/>
<evidence type="ECO:0000256" key="9">
    <source>
        <dbReference type="ARBA" id="ARBA00023180"/>
    </source>
</evidence>
<keyword evidence="11 13" id="KW-0464">Manganese</keyword>
<evidence type="ECO:0000256" key="10">
    <source>
        <dbReference type="ARBA" id="ARBA00047979"/>
    </source>
</evidence>
<organism evidence="15 16">
    <name type="scientific">Orchesella cincta</name>
    <name type="common">Springtail</name>
    <name type="synonym">Podura cincta</name>
    <dbReference type="NCBI Taxonomy" id="48709"/>
    <lineage>
        <taxon>Eukaryota</taxon>
        <taxon>Metazoa</taxon>
        <taxon>Ecdysozoa</taxon>
        <taxon>Arthropoda</taxon>
        <taxon>Hexapoda</taxon>
        <taxon>Collembola</taxon>
        <taxon>Entomobryomorpha</taxon>
        <taxon>Entomobryoidea</taxon>
        <taxon>Orchesellidae</taxon>
        <taxon>Orchesellinae</taxon>
        <taxon>Orchesella</taxon>
    </lineage>
</organism>
<comment type="subcellular location">
    <subcellularLocation>
        <location evidence="13">Golgi apparatus membrane</location>
        <topology evidence="13">Single-pass type II membrane protein</topology>
    </subcellularLocation>
    <subcellularLocation>
        <location evidence="1">Membrane</location>
        <topology evidence="1">Single-pass type II membrane protein</topology>
    </subcellularLocation>
</comment>
<evidence type="ECO:0000256" key="6">
    <source>
        <dbReference type="ARBA" id="ARBA00022968"/>
    </source>
</evidence>
<evidence type="ECO:0000256" key="4">
    <source>
        <dbReference type="ARBA" id="ARBA00022679"/>
    </source>
</evidence>
<keyword evidence="11 13" id="KW-0479">Metal-binding</keyword>
<dbReference type="Pfam" id="PF03360">
    <property type="entry name" value="Glyco_transf_43"/>
    <property type="match status" value="1"/>
</dbReference>
<keyword evidence="4 13" id="KW-0808">Transferase</keyword>
<dbReference type="InterPro" id="IPR029044">
    <property type="entry name" value="Nucleotide-diphossugar_trans"/>
</dbReference>
<dbReference type="GO" id="GO:0015018">
    <property type="term" value="F:galactosylgalactosylxylosylprotein 3-beta-glucuronosyltransferase activity"/>
    <property type="evidence" value="ECO:0007669"/>
    <property type="project" value="UniProtKB-UniRule"/>
</dbReference>
<feature type="compositionally biased region" description="Basic residues" evidence="14">
    <location>
        <begin position="86"/>
        <end position="100"/>
    </location>
</feature>
<comment type="pathway">
    <text evidence="13">Protein modification; protein glycosylation.</text>
</comment>
<feature type="transmembrane region" description="Helical" evidence="13">
    <location>
        <begin position="146"/>
        <end position="164"/>
    </location>
</feature>
<evidence type="ECO:0000313" key="16">
    <source>
        <dbReference type="Proteomes" id="UP000094527"/>
    </source>
</evidence>
<evidence type="ECO:0000256" key="11">
    <source>
        <dbReference type="PIRSR" id="PIRSR605027-3"/>
    </source>
</evidence>
<evidence type="ECO:0000256" key="2">
    <source>
        <dbReference type="ARBA" id="ARBA00007706"/>
    </source>
</evidence>
<dbReference type="SUPFAM" id="SSF53448">
    <property type="entry name" value="Nucleotide-diphospho-sugar transferases"/>
    <property type="match status" value="1"/>
</dbReference>